<name>A0ABW3U3V7_9GAMM</name>
<sequence length="88" mass="9875">MTGSDKQAMTAARDWDSAYRVDARGLPCPQPLLAMRRALRQRSPGELLHVIATDPGSEADFASFSRLSGVPLLRSERRGDEYHYWLQA</sequence>
<dbReference type="InterPro" id="IPR001455">
    <property type="entry name" value="TusA-like"/>
</dbReference>
<dbReference type="PROSITE" id="PS01148">
    <property type="entry name" value="UPF0033"/>
    <property type="match status" value="1"/>
</dbReference>
<feature type="domain" description="UPF0033" evidence="2">
    <location>
        <begin position="21"/>
        <end position="45"/>
    </location>
</feature>
<comment type="similarity">
    <text evidence="1">Belongs to the sulfur carrier protein TusA family.</text>
</comment>
<keyword evidence="4" id="KW-1185">Reference proteome</keyword>
<reference evidence="4" key="1">
    <citation type="journal article" date="2019" name="Int. J. Syst. Evol. Microbiol.">
        <title>The Global Catalogue of Microorganisms (GCM) 10K type strain sequencing project: providing services to taxonomists for standard genome sequencing and annotation.</title>
        <authorList>
            <consortium name="The Broad Institute Genomics Platform"/>
            <consortium name="The Broad Institute Genome Sequencing Center for Infectious Disease"/>
            <person name="Wu L."/>
            <person name="Ma J."/>
        </authorList>
    </citation>
    <scope>NUCLEOTIDE SEQUENCE [LARGE SCALE GENOMIC DNA]</scope>
    <source>
        <strain evidence="4">CCUG 54356</strain>
    </source>
</reference>
<protein>
    <submittedName>
        <fullName evidence="3">Sulfurtransferase TusA family protein</fullName>
    </submittedName>
</protein>
<dbReference type="EMBL" id="JBHTLR010000003">
    <property type="protein sequence ID" value="MFD1215076.1"/>
    <property type="molecule type" value="Genomic_DNA"/>
</dbReference>
<dbReference type="PANTHER" id="PTHR33279:SF2">
    <property type="entry name" value="SULFUR CARRIER PROTEIN TUSA"/>
    <property type="match status" value="1"/>
</dbReference>
<dbReference type="Gene3D" id="3.30.110.40">
    <property type="entry name" value="TusA-like domain"/>
    <property type="match status" value="1"/>
</dbReference>
<gene>
    <name evidence="3" type="ORF">ACFQ2X_00555</name>
</gene>
<dbReference type="CDD" id="cd00291">
    <property type="entry name" value="SirA_YedF_YeeD"/>
    <property type="match status" value="1"/>
</dbReference>
<evidence type="ECO:0000313" key="4">
    <source>
        <dbReference type="Proteomes" id="UP001597264"/>
    </source>
</evidence>
<evidence type="ECO:0000313" key="3">
    <source>
        <dbReference type="EMBL" id="MFD1215076.1"/>
    </source>
</evidence>
<dbReference type="Pfam" id="PF01206">
    <property type="entry name" value="TusA"/>
    <property type="match status" value="1"/>
</dbReference>
<dbReference type="Proteomes" id="UP001597264">
    <property type="component" value="Unassembled WGS sequence"/>
</dbReference>
<proteinExistence type="inferred from homology"/>
<dbReference type="PANTHER" id="PTHR33279">
    <property type="entry name" value="SULFUR CARRIER PROTEIN YEDF-RELATED"/>
    <property type="match status" value="1"/>
</dbReference>
<dbReference type="SUPFAM" id="SSF64307">
    <property type="entry name" value="SirA-like"/>
    <property type="match status" value="1"/>
</dbReference>
<organism evidence="3 4">
    <name type="scientific">Microbulbifer celer</name>
    <dbReference type="NCBI Taxonomy" id="435905"/>
    <lineage>
        <taxon>Bacteria</taxon>
        <taxon>Pseudomonadati</taxon>
        <taxon>Pseudomonadota</taxon>
        <taxon>Gammaproteobacteria</taxon>
        <taxon>Cellvibrionales</taxon>
        <taxon>Microbulbiferaceae</taxon>
        <taxon>Microbulbifer</taxon>
    </lineage>
</organism>
<accession>A0ABW3U3V7</accession>
<evidence type="ECO:0000256" key="1">
    <source>
        <dbReference type="ARBA" id="ARBA00008984"/>
    </source>
</evidence>
<dbReference type="RefSeq" id="WP_230435373.1">
    <property type="nucleotide sequence ID" value="NZ_CP087715.1"/>
</dbReference>
<evidence type="ECO:0000259" key="2">
    <source>
        <dbReference type="PROSITE" id="PS01148"/>
    </source>
</evidence>
<comment type="caution">
    <text evidence="3">The sequence shown here is derived from an EMBL/GenBank/DDBJ whole genome shotgun (WGS) entry which is preliminary data.</text>
</comment>
<dbReference type="InterPro" id="IPR036868">
    <property type="entry name" value="TusA-like_sf"/>
</dbReference>